<dbReference type="GO" id="GO:0008289">
    <property type="term" value="F:lipid binding"/>
    <property type="evidence" value="ECO:0007669"/>
    <property type="project" value="UniProtKB-KW"/>
</dbReference>
<sequence>MSDSNNDDTGSKREEREVTDPVTHLPLLIHDNTSLELNQVSYPSSDSPAGQMDAVVRDELRHRRWQYSDSQSKRKSRAFITSAIAAGAGGAASLALSWMFRTFVSSSEVLNLVLGGAACCAIGLVAGGAILHYGEQDEQPFIDDGDDSRPEPFTGPETAAWLNSFLASLWPIINPALFTSVSDMLEDALQATLPKLIHGVRVADIGQGSEPLRILGVRSLNADETIGTKSEDGDFVNLELAVAYKARSTGQDAGLTGRSRNAHLLMEFYLSGGVVLPVWVELTGLVAKMRLRVQLMPNPPFLSLLTLTLLGQPKVEIHCTPLAKNFLNIMDIPGLSNWLQSAIDMAVGQYVAPRSLNLDLKTLLTGKEKTDTDAIGVVVVTLKSAEGFRNGDEGKFWLSKKQKQGDPYVSVGWGKWGKPFCSTRIIENEARPVWEETMVLLVTPAEVHARERLRLQLWDSDRFSADDILGTVETPLHDIIETSNQSRSRQDDLVASDSSKWPGILHWSVGYFSKTELEHHSKDVAAVSETVNQEDENGPAAKPRRDTESVEIKEQKQNDLKEKEDEIIANTKPSDEWLSGILSVSVEQITELGVPKVREAGVPEKEDSDLPSPYCTIIVNHQQVCKTRTKMKTKKPYFNASTERFIKNWSDTTVIIAARDARVHETDPLLGVVVLPLQKLFKHRSQVTDSFPLIGGIGYGRLRLSLAFRSVQAKLPRELLGWDLCTLEIQPSVKASANFPVDLGSCKLVAETLYGRRKLYPHPDGGWKANIESRSVRLAVKNRYASCLLVQFQKRVLGPDVIPAFSTLWLKDIPDGEDVSVTLTVWRNVNDALTRARFNASTDIGEPIGSIDVKVKLWPGLSGYHQYMADKDASLAEMMEILDCAEESRDDIQRDVLYESDSSVSSVSSTSGSSEGTIDGVKNQFKEYRKRKGELHRKHRGLMQWKGVRNIAWIGRSVENKADKLEHKLKGKLKHQQKEMGIEKEV</sequence>
<proteinExistence type="predicted"/>
<feature type="domain" description="C2" evidence="8">
    <location>
        <begin position="359"/>
        <end position="489"/>
    </location>
</feature>
<feature type="region of interest" description="Disordered" evidence="6">
    <location>
        <begin position="528"/>
        <end position="562"/>
    </location>
</feature>
<evidence type="ECO:0000313" key="11">
    <source>
        <dbReference type="Proteomes" id="UP000218334"/>
    </source>
</evidence>
<keyword evidence="7" id="KW-1133">Transmembrane helix</keyword>
<dbReference type="PROSITE" id="PS50004">
    <property type="entry name" value="C2"/>
    <property type="match status" value="2"/>
</dbReference>
<dbReference type="STRING" id="1076256.A0A2H3BXN9"/>
<protein>
    <recommendedName>
        <fullName evidence="12">C2 domain-containing protein</fullName>
    </recommendedName>
</protein>
<comment type="subcellular location">
    <subcellularLocation>
        <location evidence="1">Membrane</location>
    </subcellularLocation>
</comment>
<evidence type="ECO:0000256" key="2">
    <source>
        <dbReference type="ARBA" id="ARBA00022448"/>
    </source>
</evidence>
<reference evidence="11" key="1">
    <citation type="journal article" date="2017" name="Nat. Ecol. Evol.">
        <title>Genome expansion and lineage-specific genetic innovations in the forest pathogenic fungi Armillaria.</title>
        <authorList>
            <person name="Sipos G."/>
            <person name="Prasanna A.N."/>
            <person name="Walter M.C."/>
            <person name="O'Connor E."/>
            <person name="Balint B."/>
            <person name="Krizsan K."/>
            <person name="Kiss B."/>
            <person name="Hess J."/>
            <person name="Varga T."/>
            <person name="Slot J."/>
            <person name="Riley R."/>
            <person name="Boka B."/>
            <person name="Rigling D."/>
            <person name="Barry K."/>
            <person name="Lee J."/>
            <person name="Mihaltcheva S."/>
            <person name="LaButti K."/>
            <person name="Lipzen A."/>
            <person name="Waldron R."/>
            <person name="Moloney N.M."/>
            <person name="Sperisen C."/>
            <person name="Kredics L."/>
            <person name="Vagvoelgyi C."/>
            <person name="Patrignani A."/>
            <person name="Fitzpatrick D."/>
            <person name="Nagy I."/>
            <person name="Doyle S."/>
            <person name="Anderson J.B."/>
            <person name="Grigoriev I.V."/>
            <person name="Gueldener U."/>
            <person name="Muensterkoetter M."/>
            <person name="Nagy L.G."/>
        </authorList>
    </citation>
    <scope>NUCLEOTIDE SEQUENCE [LARGE SCALE GENOMIC DNA]</scope>
    <source>
        <strain evidence="11">28-4</strain>
    </source>
</reference>
<evidence type="ECO:0000256" key="7">
    <source>
        <dbReference type="SAM" id="Phobius"/>
    </source>
</evidence>
<evidence type="ECO:0000259" key="8">
    <source>
        <dbReference type="PROSITE" id="PS50004"/>
    </source>
</evidence>
<dbReference type="Proteomes" id="UP000218334">
    <property type="component" value="Unassembled WGS sequence"/>
</dbReference>
<evidence type="ECO:0000256" key="6">
    <source>
        <dbReference type="SAM" id="MobiDB-lite"/>
    </source>
</evidence>
<dbReference type="PANTHER" id="PTHR47348:SF2">
    <property type="entry name" value="MEIOTICALLY UP-REGULATED 190 PROTEIN"/>
    <property type="match status" value="1"/>
</dbReference>
<dbReference type="Pfam" id="PF25331">
    <property type="entry name" value="C2_Mug190_3rd"/>
    <property type="match status" value="1"/>
</dbReference>
<feature type="transmembrane region" description="Helical" evidence="7">
    <location>
        <begin position="78"/>
        <end position="100"/>
    </location>
</feature>
<keyword evidence="2" id="KW-0813">Transport</keyword>
<gene>
    <name evidence="10" type="ORF">ARMSODRAFT_952016</name>
</gene>
<dbReference type="InterPro" id="IPR057349">
    <property type="entry name" value="C2_Mug190_3rd"/>
</dbReference>
<dbReference type="CDD" id="cd21676">
    <property type="entry name" value="SMP_Mug190"/>
    <property type="match status" value="1"/>
</dbReference>
<dbReference type="GO" id="GO:0006869">
    <property type="term" value="P:lipid transport"/>
    <property type="evidence" value="ECO:0007669"/>
    <property type="project" value="UniProtKB-KW"/>
</dbReference>
<feature type="domain" description="C2" evidence="8">
    <location>
        <begin position="563"/>
        <end position="691"/>
    </location>
</feature>
<dbReference type="PANTHER" id="PTHR47348">
    <property type="entry name" value="MEIOTICALLY UP-REGULATED GENE 190 PROTEIN"/>
    <property type="match status" value="1"/>
</dbReference>
<feature type="transmembrane region" description="Helical" evidence="7">
    <location>
        <begin position="268"/>
        <end position="287"/>
    </location>
</feature>
<feature type="compositionally biased region" description="Basic and acidic residues" evidence="6">
    <location>
        <begin position="543"/>
        <end position="562"/>
    </location>
</feature>
<dbReference type="SMART" id="SM00239">
    <property type="entry name" value="C2"/>
    <property type="match status" value="2"/>
</dbReference>
<feature type="domain" description="SMP-LTD" evidence="9">
    <location>
        <begin position="155"/>
        <end position="361"/>
    </location>
</feature>
<keyword evidence="4" id="KW-0446">Lipid-binding</keyword>
<dbReference type="InterPro" id="IPR031468">
    <property type="entry name" value="SMP_LBD"/>
</dbReference>
<keyword evidence="7" id="KW-0812">Transmembrane</keyword>
<evidence type="ECO:0000256" key="3">
    <source>
        <dbReference type="ARBA" id="ARBA00023055"/>
    </source>
</evidence>
<evidence type="ECO:0000256" key="1">
    <source>
        <dbReference type="ARBA" id="ARBA00004370"/>
    </source>
</evidence>
<dbReference type="EMBL" id="KZ293419">
    <property type="protein sequence ID" value="PBK74380.1"/>
    <property type="molecule type" value="Genomic_DNA"/>
</dbReference>
<dbReference type="InterPro" id="IPR000008">
    <property type="entry name" value="C2_dom"/>
</dbReference>
<feature type="region of interest" description="Disordered" evidence="6">
    <location>
        <begin position="1"/>
        <end position="23"/>
    </location>
</feature>
<feature type="compositionally biased region" description="Basic and acidic residues" evidence="6">
    <location>
        <begin position="9"/>
        <end position="19"/>
    </location>
</feature>
<keyword evidence="3" id="KW-0445">Lipid transport</keyword>
<dbReference type="GO" id="GO:0016020">
    <property type="term" value="C:membrane"/>
    <property type="evidence" value="ECO:0007669"/>
    <property type="project" value="UniProtKB-SubCell"/>
</dbReference>
<dbReference type="AlphaFoldDB" id="A0A2H3BXN9"/>
<dbReference type="Gene3D" id="2.60.40.150">
    <property type="entry name" value="C2 domain"/>
    <property type="match status" value="2"/>
</dbReference>
<organism evidence="10 11">
    <name type="scientific">Armillaria solidipes</name>
    <dbReference type="NCBI Taxonomy" id="1076256"/>
    <lineage>
        <taxon>Eukaryota</taxon>
        <taxon>Fungi</taxon>
        <taxon>Dikarya</taxon>
        <taxon>Basidiomycota</taxon>
        <taxon>Agaricomycotina</taxon>
        <taxon>Agaricomycetes</taxon>
        <taxon>Agaricomycetidae</taxon>
        <taxon>Agaricales</taxon>
        <taxon>Marasmiineae</taxon>
        <taxon>Physalacriaceae</taxon>
        <taxon>Armillaria</taxon>
    </lineage>
</organism>
<dbReference type="Pfam" id="PF00168">
    <property type="entry name" value="C2"/>
    <property type="match status" value="2"/>
</dbReference>
<keyword evidence="11" id="KW-1185">Reference proteome</keyword>
<evidence type="ECO:0000256" key="4">
    <source>
        <dbReference type="ARBA" id="ARBA00023121"/>
    </source>
</evidence>
<evidence type="ECO:0008006" key="12">
    <source>
        <dbReference type="Google" id="ProtNLM"/>
    </source>
</evidence>
<evidence type="ECO:0000313" key="10">
    <source>
        <dbReference type="EMBL" id="PBK74380.1"/>
    </source>
</evidence>
<dbReference type="PROSITE" id="PS51847">
    <property type="entry name" value="SMP"/>
    <property type="match status" value="1"/>
</dbReference>
<dbReference type="Pfam" id="PF25669">
    <property type="entry name" value="SMP_MUG190-like"/>
    <property type="match status" value="1"/>
</dbReference>
<feature type="transmembrane region" description="Helical" evidence="7">
    <location>
        <begin position="112"/>
        <end position="133"/>
    </location>
</feature>
<accession>A0A2H3BXN9</accession>
<evidence type="ECO:0000256" key="5">
    <source>
        <dbReference type="ARBA" id="ARBA00023136"/>
    </source>
</evidence>
<dbReference type="SUPFAM" id="SSF49562">
    <property type="entry name" value="C2 domain (Calcium/lipid-binding domain, CaLB)"/>
    <property type="match status" value="2"/>
</dbReference>
<keyword evidence="5 7" id="KW-0472">Membrane</keyword>
<dbReference type="InterPro" id="IPR035892">
    <property type="entry name" value="C2_domain_sf"/>
</dbReference>
<name>A0A2H3BXN9_9AGAR</name>
<evidence type="ECO:0000259" key="9">
    <source>
        <dbReference type="PROSITE" id="PS51847"/>
    </source>
</evidence>